<dbReference type="InterPro" id="IPR000571">
    <property type="entry name" value="Znf_CCCH"/>
</dbReference>
<feature type="compositionally biased region" description="Basic and acidic residues" evidence="2">
    <location>
        <begin position="374"/>
        <end position="391"/>
    </location>
</feature>
<sequence length="677" mass="76736">LVLKHIIAIGFIMESLSLSSTSSVNPLENNVGNKADCYFYYYSSCNKGNACPFRHEPTALRNETMCVYWLKGSCNKPHCIYRHMEIKKNRNKIPCFFESQPGGCKKLHCPFFHNNVLDQPREEDVPNNPDLILPVKDSEFQYETEESEFKKLQESVASQLKLHRKMSDSQNSLNKDKEKETSSNVPIPSNVRRSIIVPLEDGESDSESVTVTPVKPSQPNRRCIFTNEWELEKLKEIQREERNLLGFPFYDEEDLSMSLSESPFSQVIEETEEYDLENDSSSYTFIRKSFESKPLSSQQVGLSRENLGGLAKRVIGEALLGNRIDRIHAKNIPQNSFDSEVDSNHVGGRIRLKETPKKKISAKERLGRRSSQSSREKDDDPLANRKVEATKLRSGLQEGNVKRRLNLNEKSNLDSSKNGHSDFVIKSLAEIRAEKNKEKSNSNGSLKKNFSSEVLPLSAYINDSTKNSKDLSNNTVSVEEIKVKTLDEIKAEKKSKVTHNGSKQKLARTKSSVKRSYSPINFGTDHQKKLKSETDTENGNLKPVLNNFQSRKLLIKKSPTKSVRISSTKTESTNSAQLKKRSNATKVSNKITKSNLNNHEVTGKQNCTNNKLEKSSENSTKEDTLKRRESIENSSKNHRLHASRLDSLVDEEELLLLDDSGNVNIDVDDIDEDELLS</sequence>
<feature type="compositionally biased region" description="Polar residues" evidence="2">
    <location>
        <begin position="584"/>
        <end position="610"/>
    </location>
</feature>
<evidence type="ECO:0000259" key="4">
    <source>
        <dbReference type="PROSITE" id="PS50103"/>
    </source>
</evidence>
<evidence type="ECO:0000313" key="5">
    <source>
        <dbReference type="EMBL" id="KAB7503097.1"/>
    </source>
</evidence>
<dbReference type="GO" id="GO:0008270">
    <property type="term" value="F:zinc ion binding"/>
    <property type="evidence" value="ECO:0007669"/>
    <property type="project" value="UniProtKB-KW"/>
</dbReference>
<feature type="compositionally biased region" description="Basic and acidic residues" evidence="2">
    <location>
        <begin position="611"/>
        <end position="631"/>
    </location>
</feature>
<keyword evidence="1" id="KW-0863">Zinc-finger</keyword>
<comment type="caution">
    <text evidence="5">The sequence shown here is derived from an EMBL/GenBank/DDBJ whole genome shotgun (WGS) entry which is preliminary data.</text>
</comment>
<proteinExistence type="predicted"/>
<accession>A0A5N5TA10</accession>
<feature type="chain" id="PRO_5024348394" evidence="3">
    <location>
        <begin position="20"/>
        <end position="677"/>
    </location>
</feature>
<feature type="region of interest" description="Disordered" evidence="2">
    <location>
        <begin position="160"/>
        <end position="186"/>
    </location>
</feature>
<evidence type="ECO:0000313" key="6">
    <source>
        <dbReference type="Proteomes" id="UP000326759"/>
    </source>
</evidence>
<dbReference type="AlphaFoldDB" id="A0A5N5TA10"/>
<keyword evidence="1" id="KW-0862">Zinc</keyword>
<keyword evidence="1" id="KW-0479">Metal-binding</keyword>
<feature type="compositionally biased region" description="Basic and acidic residues" evidence="2">
    <location>
        <begin position="525"/>
        <end position="534"/>
    </location>
</feature>
<feature type="signal peptide" evidence="3">
    <location>
        <begin position="1"/>
        <end position="19"/>
    </location>
</feature>
<feature type="domain" description="C3H1-type" evidence="4">
    <location>
        <begin position="32"/>
        <end position="58"/>
    </location>
</feature>
<dbReference type="PANTHER" id="PTHR15725">
    <property type="entry name" value="ZN-FINGER, C-X8-C-X5-C-X3-H TYPE-CONTAINING"/>
    <property type="match status" value="1"/>
</dbReference>
<dbReference type="PROSITE" id="PS50103">
    <property type="entry name" value="ZF_C3H1"/>
    <property type="match status" value="2"/>
</dbReference>
<feature type="domain" description="C3H1-type" evidence="4">
    <location>
        <begin position="60"/>
        <end position="86"/>
    </location>
</feature>
<keyword evidence="3" id="KW-0732">Signal</keyword>
<evidence type="ECO:0000256" key="3">
    <source>
        <dbReference type="SAM" id="SignalP"/>
    </source>
</evidence>
<reference evidence="5 6" key="1">
    <citation type="journal article" date="2019" name="PLoS Biol.">
        <title>Sex chromosomes control vertical transmission of feminizing Wolbachia symbionts in an isopod.</title>
        <authorList>
            <person name="Becking T."/>
            <person name="Chebbi M.A."/>
            <person name="Giraud I."/>
            <person name="Moumen B."/>
            <person name="Laverre T."/>
            <person name="Caubet Y."/>
            <person name="Peccoud J."/>
            <person name="Gilbert C."/>
            <person name="Cordaux R."/>
        </authorList>
    </citation>
    <scope>NUCLEOTIDE SEQUENCE [LARGE SCALE GENOMIC DNA]</scope>
    <source>
        <strain evidence="5">ANa2</strain>
        <tissue evidence="5">Whole body excluding digestive tract and cuticle</tissue>
    </source>
</reference>
<dbReference type="SMART" id="SM00356">
    <property type="entry name" value="ZnF_C3H1"/>
    <property type="match status" value="2"/>
</dbReference>
<feature type="zinc finger region" description="C3H1-type" evidence="1">
    <location>
        <begin position="32"/>
        <end position="58"/>
    </location>
</feature>
<protein>
    <submittedName>
        <fullName evidence="5">Zinc finger CCCH domain-containing protein 11A</fullName>
    </submittedName>
</protein>
<keyword evidence="6" id="KW-1185">Reference proteome</keyword>
<feature type="compositionally biased region" description="Polar residues" evidence="2">
    <location>
        <begin position="560"/>
        <end position="577"/>
    </location>
</feature>
<dbReference type="PANTHER" id="PTHR15725:SF14">
    <property type="entry name" value="ZINC FINGER CCCH DOMAIN-CONTAINING PROTEIN 11A"/>
    <property type="match status" value="1"/>
</dbReference>
<feature type="zinc finger region" description="C3H1-type" evidence="1">
    <location>
        <begin position="60"/>
        <end position="86"/>
    </location>
</feature>
<feature type="compositionally biased region" description="Basic and acidic residues" evidence="2">
    <location>
        <begin position="351"/>
        <end position="367"/>
    </location>
</feature>
<evidence type="ECO:0000256" key="1">
    <source>
        <dbReference type="PROSITE-ProRule" id="PRU00723"/>
    </source>
</evidence>
<dbReference type="Pfam" id="PF15663">
    <property type="entry name" value="zf-CCCH_3"/>
    <property type="match status" value="1"/>
</dbReference>
<dbReference type="EMBL" id="SEYY01005910">
    <property type="protein sequence ID" value="KAB7503097.1"/>
    <property type="molecule type" value="Genomic_DNA"/>
</dbReference>
<evidence type="ECO:0000256" key="2">
    <source>
        <dbReference type="SAM" id="MobiDB-lite"/>
    </source>
</evidence>
<feature type="compositionally biased region" description="Polar residues" evidence="2">
    <location>
        <begin position="408"/>
        <end position="418"/>
    </location>
</feature>
<dbReference type="OrthoDB" id="5395350at2759"/>
<organism evidence="5 6">
    <name type="scientific">Armadillidium nasatum</name>
    <dbReference type="NCBI Taxonomy" id="96803"/>
    <lineage>
        <taxon>Eukaryota</taxon>
        <taxon>Metazoa</taxon>
        <taxon>Ecdysozoa</taxon>
        <taxon>Arthropoda</taxon>
        <taxon>Crustacea</taxon>
        <taxon>Multicrustacea</taxon>
        <taxon>Malacostraca</taxon>
        <taxon>Eumalacostraca</taxon>
        <taxon>Peracarida</taxon>
        <taxon>Isopoda</taxon>
        <taxon>Oniscidea</taxon>
        <taxon>Crinocheta</taxon>
        <taxon>Armadillidiidae</taxon>
        <taxon>Armadillidium</taxon>
    </lineage>
</organism>
<dbReference type="InterPro" id="IPR041686">
    <property type="entry name" value="Znf-CCCH_3"/>
</dbReference>
<name>A0A5N5TA10_9CRUS</name>
<dbReference type="Gene3D" id="4.10.1000.10">
    <property type="entry name" value="Zinc finger, CCCH-type"/>
    <property type="match status" value="1"/>
</dbReference>
<feature type="region of interest" description="Disordered" evidence="2">
    <location>
        <begin position="335"/>
        <end position="419"/>
    </location>
</feature>
<feature type="non-terminal residue" evidence="5">
    <location>
        <position position="1"/>
    </location>
</feature>
<gene>
    <name evidence="5" type="ORF">Anas_10244</name>
</gene>
<feature type="region of interest" description="Disordered" evidence="2">
    <location>
        <begin position="493"/>
        <end position="640"/>
    </location>
</feature>
<dbReference type="Proteomes" id="UP000326759">
    <property type="component" value="Unassembled WGS sequence"/>
</dbReference>